<dbReference type="Gene3D" id="3.30.70.270">
    <property type="match status" value="2"/>
</dbReference>
<dbReference type="Pfam" id="PF00078">
    <property type="entry name" value="RVT_1"/>
    <property type="match status" value="1"/>
</dbReference>
<dbReference type="InterPro" id="IPR043128">
    <property type="entry name" value="Rev_trsase/Diguanyl_cyclase"/>
</dbReference>
<dbReference type="CDD" id="cd01647">
    <property type="entry name" value="RT_LTR"/>
    <property type="match status" value="1"/>
</dbReference>
<accession>A0A9P6KXH1</accession>
<feature type="domain" description="Reverse transcriptase" evidence="1">
    <location>
        <begin position="1"/>
        <end position="101"/>
    </location>
</feature>
<evidence type="ECO:0000259" key="1">
    <source>
        <dbReference type="PROSITE" id="PS50878"/>
    </source>
</evidence>
<reference evidence="2 3" key="1">
    <citation type="journal article" date="2020" name="Genome Biol. Evol.">
        <title>Comparative genomics of strictly vertically transmitted, feminizing microsporidia endosymbionts of amphipod crustaceans.</title>
        <authorList>
            <person name="Cormier A."/>
            <person name="Chebbi M.A."/>
            <person name="Giraud I."/>
            <person name="Wattier R."/>
            <person name="Teixeira M."/>
            <person name="Gilbert C."/>
            <person name="Rigaud T."/>
            <person name="Cordaux R."/>
        </authorList>
    </citation>
    <scope>NUCLEOTIDE SEQUENCE [LARGE SCALE GENOMIC DNA]</scope>
    <source>
        <strain evidence="2 3">Ou3-Ou53</strain>
    </source>
</reference>
<organism evidence="2 3">
    <name type="scientific">Nosema granulosis</name>
    <dbReference type="NCBI Taxonomy" id="83296"/>
    <lineage>
        <taxon>Eukaryota</taxon>
        <taxon>Fungi</taxon>
        <taxon>Fungi incertae sedis</taxon>
        <taxon>Microsporidia</taxon>
        <taxon>Nosematidae</taxon>
        <taxon>Nosema</taxon>
    </lineage>
</organism>
<dbReference type="SUPFAM" id="SSF56672">
    <property type="entry name" value="DNA/RNA polymerases"/>
    <property type="match status" value="1"/>
</dbReference>
<dbReference type="PANTHER" id="PTHR33064">
    <property type="entry name" value="POL PROTEIN"/>
    <property type="match status" value="1"/>
</dbReference>
<protein>
    <submittedName>
        <fullName evidence="2">Retrovirus-related Pol polyprotein from transposon</fullName>
    </submittedName>
</protein>
<dbReference type="PANTHER" id="PTHR33064:SF37">
    <property type="entry name" value="RIBONUCLEASE H"/>
    <property type="match status" value="1"/>
</dbReference>
<dbReference type="InterPro" id="IPR043502">
    <property type="entry name" value="DNA/RNA_pol_sf"/>
</dbReference>
<gene>
    <name evidence="2" type="primary">pol_161</name>
    <name evidence="2" type="ORF">NGRA_3117</name>
</gene>
<evidence type="ECO:0000313" key="2">
    <source>
        <dbReference type="EMBL" id="KAF9760572.1"/>
    </source>
</evidence>
<sequence>MDIEKTAFGCREGLFEFLKMPFGLVNGPATFQRVMNNILREFINKFVVVYMDDILIYSKSVEEHDMHVRMVLEKLRHVGVVLNDKKCQYKMREIEVLGHLVSEKGIKMDPQRVKAIENLPIPNTPKKLQSFLGLINYCARFIKDLHENTSYLYSKLNQRSGEQSKWWELCEEDVTYVSNIQELKKKVREATVLTIPNPRDRFILTTDASNTGIGAILTQVQGGMEKIVAFYSALHSKAEANYSTTEQELLGGD</sequence>
<evidence type="ECO:0000313" key="3">
    <source>
        <dbReference type="Proteomes" id="UP000740883"/>
    </source>
</evidence>
<dbReference type="PROSITE" id="PS50878">
    <property type="entry name" value="RT_POL"/>
    <property type="match status" value="1"/>
</dbReference>
<comment type="caution">
    <text evidence="2">The sequence shown here is derived from an EMBL/GenBank/DDBJ whole genome shotgun (WGS) entry which is preliminary data.</text>
</comment>
<keyword evidence="3" id="KW-1185">Reference proteome</keyword>
<dbReference type="AlphaFoldDB" id="A0A9P6KXH1"/>
<dbReference type="FunFam" id="3.30.70.270:FF:000003">
    <property type="entry name" value="Transposon Ty3-G Gag-Pol polyprotein"/>
    <property type="match status" value="1"/>
</dbReference>
<dbReference type="InterPro" id="IPR051320">
    <property type="entry name" value="Viral_Replic_Matur_Polypro"/>
</dbReference>
<dbReference type="Proteomes" id="UP000740883">
    <property type="component" value="Unassembled WGS sequence"/>
</dbReference>
<dbReference type="OrthoDB" id="5152741at2759"/>
<dbReference type="Gene3D" id="3.10.10.10">
    <property type="entry name" value="HIV Type 1 Reverse Transcriptase, subunit A, domain 1"/>
    <property type="match status" value="1"/>
</dbReference>
<dbReference type="EMBL" id="SBJO01000591">
    <property type="protein sequence ID" value="KAF9760572.1"/>
    <property type="molecule type" value="Genomic_DNA"/>
</dbReference>
<dbReference type="InterPro" id="IPR000477">
    <property type="entry name" value="RT_dom"/>
</dbReference>
<name>A0A9P6KXH1_9MICR</name>
<proteinExistence type="predicted"/>
<dbReference type="InterPro" id="IPR041577">
    <property type="entry name" value="RT_RNaseH_2"/>
</dbReference>
<dbReference type="Pfam" id="PF17919">
    <property type="entry name" value="RT_RNaseH_2"/>
    <property type="match status" value="1"/>
</dbReference>